<evidence type="ECO:0000256" key="3">
    <source>
        <dbReference type="ARBA" id="ARBA00022475"/>
    </source>
</evidence>
<comment type="caution">
    <text evidence="9">The sequence shown here is derived from an EMBL/GenBank/DDBJ whole genome shotgun (WGS) entry which is preliminary data.</text>
</comment>
<feature type="domain" description="VTT" evidence="8">
    <location>
        <begin position="28"/>
        <end position="153"/>
    </location>
</feature>
<gene>
    <name evidence="9" type="ORF">BCF44_104400</name>
</gene>
<evidence type="ECO:0000256" key="6">
    <source>
        <dbReference type="ARBA" id="ARBA00023136"/>
    </source>
</evidence>
<dbReference type="InterPro" id="IPR051311">
    <property type="entry name" value="DedA_domain"/>
</dbReference>
<dbReference type="PANTHER" id="PTHR42709">
    <property type="entry name" value="ALKALINE PHOSPHATASE LIKE PROTEIN"/>
    <property type="match status" value="1"/>
</dbReference>
<keyword evidence="4 7" id="KW-0812">Transmembrane</keyword>
<evidence type="ECO:0000256" key="2">
    <source>
        <dbReference type="ARBA" id="ARBA00010792"/>
    </source>
</evidence>
<sequence>MLTVDMSVPDSVAAALGLVFLVGFVPLLPTEPVLISCGVLAASGKLPLQWVVITAITSCVLADLVNYGIGRRLGHPAIAKFAQRRTPALVLEWIKDRLARNAEPILIGGRWLPGGGTIGAVLCGSLRFPLRRFAMASTIGCTLWCLYATLLGYLGGELADDDIPLALGVSLGIAAVLSLPASMFLRAQRRRALPAETAVALDIDDDPDLEPVAG</sequence>
<evidence type="ECO:0000313" key="9">
    <source>
        <dbReference type="EMBL" id="REH50127.1"/>
    </source>
</evidence>
<dbReference type="Proteomes" id="UP000256269">
    <property type="component" value="Unassembled WGS sequence"/>
</dbReference>
<dbReference type="GO" id="GO:0005886">
    <property type="term" value="C:plasma membrane"/>
    <property type="evidence" value="ECO:0007669"/>
    <property type="project" value="UniProtKB-SubCell"/>
</dbReference>
<organism evidence="9 10">
    <name type="scientific">Kutzneria buriramensis</name>
    <dbReference type="NCBI Taxonomy" id="1045776"/>
    <lineage>
        <taxon>Bacteria</taxon>
        <taxon>Bacillati</taxon>
        <taxon>Actinomycetota</taxon>
        <taxon>Actinomycetes</taxon>
        <taxon>Pseudonocardiales</taxon>
        <taxon>Pseudonocardiaceae</taxon>
        <taxon>Kutzneria</taxon>
    </lineage>
</organism>
<feature type="transmembrane region" description="Helical" evidence="7">
    <location>
        <begin position="48"/>
        <end position="69"/>
    </location>
</feature>
<protein>
    <submittedName>
        <fullName evidence="9">Membrane protein DedA with SNARE-associated domain</fullName>
    </submittedName>
</protein>
<evidence type="ECO:0000259" key="8">
    <source>
        <dbReference type="Pfam" id="PF09335"/>
    </source>
</evidence>
<comment type="similarity">
    <text evidence="2">Belongs to the DedA family.</text>
</comment>
<dbReference type="OrthoDB" id="3693767at2"/>
<keyword evidence="6 7" id="KW-0472">Membrane</keyword>
<keyword evidence="3" id="KW-1003">Cell membrane</keyword>
<evidence type="ECO:0000256" key="1">
    <source>
        <dbReference type="ARBA" id="ARBA00004651"/>
    </source>
</evidence>
<evidence type="ECO:0000256" key="4">
    <source>
        <dbReference type="ARBA" id="ARBA00022692"/>
    </source>
</evidence>
<keyword evidence="5 7" id="KW-1133">Transmembrane helix</keyword>
<dbReference type="AlphaFoldDB" id="A0A3E0HUJ3"/>
<keyword evidence="10" id="KW-1185">Reference proteome</keyword>
<dbReference type="InterPro" id="IPR032816">
    <property type="entry name" value="VTT_dom"/>
</dbReference>
<reference evidence="9 10" key="1">
    <citation type="submission" date="2018-08" db="EMBL/GenBank/DDBJ databases">
        <title>Genomic Encyclopedia of Archaeal and Bacterial Type Strains, Phase II (KMG-II): from individual species to whole genera.</title>
        <authorList>
            <person name="Goeker M."/>
        </authorList>
    </citation>
    <scope>NUCLEOTIDE SEQUENCE [LARGE SCALE GENOMIC DNA]</scope>
    <source>
        <strain evidence="9 10">DSM 45791</strain>
    </source>
</reference>
<evidence type="ECO:0000313" key="10">
    <source>
        <dbReference type="Proteomes" id="UP000256269"/>
    </source>
</evidence>
<dbReference type="PANTHER" id="PTHR42709:SF6">
    <property type="entry name" value="UNDECAPRENYL PHOSPHATE TRANSPORTER A"/>
    <property type="match status" value="1"/>
</dbReference>
<name>A0A3E0HUJ3_9PSEU</name>
<evidence type="ECO:0000256" key="5">
    <source>
        <dbReference type="ARBA" id="ARBA00022989"/>
    </source>
</evidence>
<proteinExistence type="inferred from homology"/>
<dbReference type="Pfam" id="PF09335">
    <property type="entry name" value="VTT_dom"/>
    <property type="match status" value="1"/>
</dbReference>
<evidence type="ECO:0000256" key="7">
    <source>
        <dbReference type="SAM" id="Phobius"/>
    </source>
</evidence>
<feature type="transmembrane region" description="Helical" evidence="7">
    <location>
        <begin position="165"/>
        <end position="185"/>
    </location>
</feature>
<dbReference type="EMBL" id="QUNO01000004">
    <property type="protein sequence ID" value="REH50127.1"/>
    <property type="molecule type" value="Genomic_DNA"/>
</dbReference>
<feature type="transmembrane region" description="Helical" evidence="7">
    <location>
        <begin position="12"/>
        <end position="28"/>
    </location>
</feature>
<feature type="transmembrane region" description="Helical" evidence="7">
    <location>
        <begin position="133"/>
        <end position="153"/>
    </location>
</feature>
<comment type="subcellular location">
    <subcellularLocation>
        <location evidence="1">Cell membrane</location>
        <topology evidence="1">Multi-pass membrane protein</topology>
    </subcellularLocation>
</comment>
<accession>A0A3E0HUJ3</accession>